<dbReference type="PANTHER" id="PTHR43000">
    <property type="entry name" value="DTDP-D-GLUCOSE 4,6-DEHYDRATASE-RELATED"/>
    <property type="match status" value="1"/>
</dbReference>
<protein>
    <submittedName>
        <fullName evidence="2">CDP-glucose 4,6-dehydratase</fullName>
        <ecNumber evidence="2">4.2.1.45</ecNumber>
    </submittedName>
</protein>
<accession>A0ABT9U423</accession>
<dbReference type="EMBL" id="JAUSSU010000007">
    <property type="protein sequence ID" value="MDQ0114390.1"/>
    <property type="molecule type" value="Genomic_DNA"/>
</dbReference>
<proteinExistence type="predicted"/>
<evidence type="ECO:0000313" key="3">
    <source>
        <dbReference type="Proteomes" id="UP001229346"/>
    </source>
</evidence>
<dbReference type="RefSeq" id="WP_307205721.1">
    <property type="nucleotide sequence ID" value="NZ_JAUSSU010000007.1"/>
</dbReference>
<dbReference type="NCBIfam" id="TIGR02622">
    <property type="entry name" value="CDP_4_6_dhtase"/>
    <property type="match status" value="1"/>
</dbReference>
<gene>
    <name evidence="2" type="ORF">J2T15_003845</name>
</gene>
<dbReference type="Gene3D" id="3.40.50.720">
    <property type="entry name" value="NAD(P)-binding Rossmann-like Domain"/>
    <property type="match status" value="1"/>
</dbReference>
<reference evidence="2 3" key="1">
    <citation type="submission" date="2023-07" db="EMBL/GenBank/DDBJ databases">
        <title>Sorghum-associated microbial communities from plants grown in Nebraska, USA.</title>
        <authorList>
            <person name="Schachtman D."/>
        </authorList>
    </citation>
    <scope>NUCLEOTIDE SEQUENCE [LARGE SCALE GENOMIC DNA]</scope>
    <source>
        <strain evidence="2 3">CC482</strain>
    </source>
</reference>
<sequence length="378" mass="42462">MQIEKSAMEKMVITMDGANFWNGKKVFITGHTGFKGSWLGIWLSSLGAKVTGYALDAPTTPSLYRLSRLDSLIHSVIGDMRDMAKLQETLFAAEPDIVFHMAAQPLVRESYNRPVETYEVNVLGTVYLLDAIKQLGEAGKPVKAVVNITTDKCYENKEWVWGYRETDALGGYDPYSNSKACSELVTNSYWNSFFKNNGSGTSLATARAGNVIGGGDWANDRLIPDCLRAIHAREAITLRNRHAIRPWQHVLEPLSGYMLLAEKLVTEGSRYSGAWNFGPEDDSVQTVEWVVRQLSGKWGEGVDVRFEQQAQPHEATLLKLDCSKAKTILGWKPKWGLEEAIGKIADWHRRYERAEDVTDVCLEQINEYSLRHESGRLP</sequence>
<dbReference type="Gene3D" id="3.90.25.10">
    <property type="entry name" value="UDP-galactose 4-epimerase, domain 1"/>
    <property type="match status" value="1"/>
</dbReference>
<keyword evidence="3" id="KW-1185">Reference proteome</keyword>
<evidence type="ECO:0000313" key="2">
    <source>
        <dbReference type="EMBL" id="MDQ0114390.1"/>
    </source>
</evidence>
<feature type="domain" description="NAD(P)-binding" evidence="1">
    <location>
        <begin position="27"/>
        <end position="342"/>
    </location>
</feature>
<dbReference type="InterPro" id="IPR016040">
    <property type="entry name" value="NAD(P)-bd_dom"/>
</dbReference>
<comment type="caution">
    <text evidence="2">The sequence shown here is derived from an EMBL/GenBank/DDBJ whole genome shotgun (WGS) entry which is preliminary data.</text>
</comment>
<dbReference type="EC" id="4.2.1.45" evidence="2"/>
<dbReference type="InterPro" id="IPR036291">
    <property type="entry name" value="NAD(P)-bd_dom_sf"/>
</dbReference>
<evidence type="ECO:0000259" key="1">
    <source>
        <dbReference type="Pfam" id="PF16363"/>
    </source>
</evidence>
<organism evidence="2 3">
    <name type="scientific">Paenibacillus harenae</name>
    <dbReference type="NCBI Taxonomy" id="306543"/>
    <lineage>
        <taxon>Bacteria</taxon>
        <taxon>Bacillati</taxon>
        <taxon>Bacillota</taxon>
        <taxon>Bacilli</taxon>
        <taxon>Bacillales</taxon>
        <taxon>Paenibacillaceae</taxon>
        <taxon>Paenibacillus</taxon>
    </lineage>
</organism>
<keyword evidence="2" id="KW-0456">Lyase</keyword>
<dbReference type="SUPFAM" id="SSF51735">
    <property type="entry name" value="NAD(P)-binding Rossmann-fold domains"/>
    <property type="match status" value="1"/>
</dbReference>
<name>A0ABT9U423_PAEHA</name>
<dbReference type="CDD" id="cd05252">
    <property type="entry name" value="CDP_GD_SDR_e"/>
    <property type="match status" value="1"/>
</dbReference>
<dbReference type="GO" id="GO:0047733">
    <property type="term" value="F:CDP-glucose 4,6-dehydratase activity"/>
    <property type="evidence" value="ECO:0007669"/>
    <property type="project" value="UniProtKB-EC"/>
</dbReference>
<dbReference type="Pfam" id="PF16363">
    <property type="entry name" value="GDP_Man_Dehyd"/>
    <property type="match status" value="1"/>
</dbReference>
<dbReference type="InterPro" id="IPR013445">
    <property type="entry name" value="CDP_4_6_deHydtase"/>
</dbReference>
<dbReference type="Proteomes" id="UP001229346">
    <property type="component" value="Unassembled WGS sequence"/>
</dbReference>